<sequence>MEPASAREDQPMHRDIRSREKALNRRRKQSQKYYGYRGVKPSWVGQKYYTLAFVPIEDTKAATKLKHTRGTRASHKKDVSNPRANGFHDTDECLLDEVIMTKFEDGFENWIWNTFYYDNYINLCASEARGNKTLTHAPVTLSSLESTLRDSQDPTETIPKLPADQKIVFTLATWTKQDNFAQKETGIYPLDRRHHRGKRYREKCSRKWNMEKLGRGTKMLHVEQEEHDKITSTRRDWLDDNGVHCCEQCIIESDVDDFMDGEFQDPTEFQEARNVLHEALKEERLAEGDFFWTLLYGKGRVNEDRAEIETEVAMEDVGGGEDAFEPEVLLRAEIEYESDIWSEIMSASEAFEAWHAMSRPDSDFDVLSDVASCIDAEWEVLSSGGGGAHELF</sequence>
<accession>A0ACC3AH52</accession>
<dbReference type="Proteomes" id="UP001172386">
    <property type="component" value="Unassembled WGS sequence"/>
</dbReference>
<gene>
    <name evidence="1" type="ORF">H2198_001354</name>
</gene>
<organism evidence="1 2">
    <name type="scientific">Neophaeococcomyces mojaviensis</name>
    <dbReference type="NCBI Taxonomy" id="3383035"/>
    <lineage>
        <taxon>Eukaryota</taxon>
        <taxon>Fungi</taxon>
        <taxon>Dikarya</taxon>
        <taxon>Ascomycota</taxon>
        <taxon>Pezizomycotina</taxon>
        <taxon>Eurotiomycetes</taxon>
        <taxon>Chaetothyriomycetidae</taxon>
        <taxon>Chaetothyriales</taxon>
        <taxon>Chaetothyriales incertae sedis</taxon>
        <taxon>Neophaeococcomyces</taxon>
    </lineage>
</organism>
<proteinExistence type="predicted"/>
<keyword evidence="2" id="KW-1185">Reference proteome</keyword>
<name>A0ACC3AH52_9EURO</name>
<reference evidence="1" key="1">
    <citation type="submission" date="2022-10" db="EMBL/GenBank/DDBJ databases">
        <title>Culturing micro-colonial fungi from biological soil crusts in the Mojave desert and describing Neophaeococcomyces mojavensis, and introducing the new genera and species Taxawa tesnikishii.</title>
        <authorList>
            <person name="Kurbessoian T."/>
            <person name="Stajich J.E."/>
        </authorList>
    </citation>
    <scope>NUCLEOTIDE SEQUENCE</scope>
    <source>
        <strain evidence="1">JES_112</strain>
    </source>
</reference>
<protein>
    <submittedName>
        <fullName evidence="1">Uncharacterized protein</fullName>
    </submittedName>
</protein>
<evidence type="ECO:0000313" key="1">
    <source>
        <dbReference type="EMBL" id="KAJ9662465.1"/>
    </source>
</evidence>
<dbReference type="EMBL" id="JAPDRQ010000015">
    <property type="protein sequence ID" value="KAJ9662465.1"/>
    <property type="molecule type" value="Genomic_DNA"/>
</dbReference>
<evidence type="ECO:0000313" key="2">
    <source>
        <dbReference type="Proteomes" id="UP001172386"/>
    </source>
</evidence>
<comment type="caution">
    <text evidence="1">The sequence shown here is derived from an EMBL/GenBank/DDBJ whole genome shotgun (WGS) entry which is preliminary data.</text>
</comment>